<evidence type="ECO:0000313" key="1">
    <source>
        <dbReference type="EMBL" id="MBM6661501.1"/>
    </source>
</evidence>
<name>A0A938WKJ3_9BACT</name>
<gene>
    <name evidence="1" type="ORF">H6B30_07000</name>
</gene>
<dbReference type="EMBL" id="JACJJL010000009">
    <property type="protein sequence ID" value="MBM6661501.1"/>
    <property type="molecule type" value="Genomic_DNA"/>
</dbReference>
<proteinExistence type="predicted"/>
<dbReference type="RefSeq" id="WP_205109064.1">
    <property type="nucleotide sequence ID" value="NZ_JACJJL010000009.1"/>
</dbReference>
<sequence length="87" mass="9773">MANHAKLYDDAVAMAKKPVKPPVERYEGKNGEKTVPKAIGRQTTAGMQQHIKLAFSALHFSANYAQKAFGKQFPDKTMLYVQKYETL</sequence>
<reference evidence="1 2" key="1">
    <citation type="journal article" date="2021" name="Sci. Rep.">
        <title>The distribution of antibiotic resistance genes in chicken gut microbiota commensals.</title>
        <authorList>
            <person name="Juricova H."/>
            <person name="Matiasovicova J."/>
            <person name="Kubasova T."/>
            <person name="Cejkova D."/>
            <person name="Rychlik I."/>
        </authorList>
    </citation>
    <scope>NUCLEOTIDE SEQUENCE [LARGE SCALE GENOMIC DNA]</scope>
    <source>
        <strain evidence="1 2">An819</strain>
    </source>
</reference>
<protein>
    <submittedName>
        <fullName evidence="1">Uncharacterized protein</fullName>
    </submittedName>
</protein>
<organism evidence="1 2">
    <name type="scientific">Marseilla massiliensis</name>
    <dbReference type="NCBI Taxonomy" id="1841864"/>
    <lineage>
        <taxon>Bacteria</taxon>
        <taxon>Pseudomonadati</taxon>
        <taxon>Bacteroidota</taxon>
        <taxon>Bacteroidia</taxon>
        <taxon>Bacteroidales</taxon>
        <taxon>Prevotellaceae</taxon>
        <taxon>Marseilla</taxon>
    </lineage>
</organism>
<dbReference type="AlphaFoldDB" id="A0A938WKJ3"/>
<dbReference type="Proteomes" id="UP000764045">
    <property type="component" value="Unassembled WGS sequence"/>
</dbReference>
<evidence type="ECO:0000313" key="2">
    <source>
        <dbReference type="Proteomes" id="UP000764045"/>
    </source>
</evidence>
<comment type="caution">
    <text evidence="1">The sequence shown here is derived from an EMBL/GenBank/DDBJ whole genome shotgun (WGS) entry which is preliminary data.</text>
</comment>
<keyword evidence="2" id="KW-1185">Reference proteome</keyword>
<accession>A0A938WKJ3</accession>